<evidence type="ECO:0000256" key="1">
    <source>
        <dbReference type="ARBA" id="ARBA00001957"/>
    </source>
</evidence>
<dbReference type="SUPFAM" id="SSF53901">
    <property type="entry name" value="Thiolase-like"/>
    <property type="match status" value="1"/>
</dbReference>
<keyword evidence="7" id="KW-1185">Reference proteome</keyword>
<dbReference type="Gene3D" id="3.40.47.10">
    <property type="match status" value="1"/>
</dbReference>
<dbReference type="InterPro" id="IPR020841">
    <property type="entry name" value="PKS_Beta-ketoAc_synthase_dom"/>
</dbReference>
<gene>
    <name evidence="6" type="ORF">G6048_46850</name>
</gene>
<dbReference type="InterPro" id="IPR014030">
    <property type="entry name" value="Ketoacyl_synth_N"/>
</dbReference>
<evidence type="ECO:0000313" key="7">
    <source>
        <dbReference type="Proteomes" id="UP001518140"/>
    </source>
</evidence>
<dbReference type="PANTHER" id="PTHR43775">
    <property type="entry name" value="FATTY ACID SYNTHASE"/>
    <property type="match status" value="1"/>
</dbReference>
<dbReference type="Proteomes" id="UP001518140">
    <property type="component" value="Unassembled WGS sequence"/>
</dbReference>
<evidence type="ECO:0000259" key="5">
    <source>
        <dbReference type="PROSITE" id="PS52004"/>
    </source>
</evidence>
<dbReference type="Pfam" id="PF00109">
    <property type="entry name" value="ketoacyl-synt"/>
    <property type="match status" value="1"/>
</dbReference>
<dbReference type="PROSITE" id="PS52004">
    <property type="entry name" value="KS3_2"/>
    <property type="match status" value="1"/>
</dbReference>
<reference evidence="6 7" key="1">
    <citation type="submission" date="2020-02" db="EMBL/GenBank/DDBJ databases">
        <title>Whole-genome analyses of novel actinobacteria.</title>
        <authorList>
            <person name="Sahin N."/>
            <person name="Tokatli A."/>
        </authorList>
    </citation>
    <scope>NUCLEOTIDE SEQUENCE [LARGE SCALE GENOMIC DNA]</scope>
    <source>
        <strain evidence="6 7">YC419</strain>
    </source>
</reference>
<protein>
    <submittedName>
        <fullName evidence="6">Polyketide synthase</fullName>
    </submittedName>
</protein>
<comment type="caution">
    <text evidence="6">The sequence shown here is derived from an EMBL/GenBank/DDBJ whole genome shotgun (WGS) entry which is preliminary data.</text>
</comment>
<proteinExistence type="predicted"/>
<evidence type="ECO:0000256" key="3">
    <source>
        <dbReference type="ARBA" id="ARBA00023268"/>
    </source>
</evidence>
<evidence type="ECO:0000256" key="4">
    <source>
        <dbReference type="SAM" id="MobiDB-lite"/>
    </source>
</evidence>
<feature type="non-terminal residue" evidence="6">
    <location>
        <position position="296"/>
    </location>
</feature>
<dbReference type="InterPro" id="IPR050091">
    <property type="entry name" value="PKS_NRPS_Biosynth_Enz"/>
</dbReference>
<accession>A0ABX0EAG3</accession>
<dbReference type="Pfam" id="PF08990">
    <property type="entry name" value="Docking"/>
    <property type="match status" value="1"/>
</dbReference>
<name>A0ABX0EAG3_9ACTN</name>
<dbReference type="SMART" id="SM00825">
    <property type="entry name" value="PKS_KS"/>
    <property type="match status" value="1"/>
</dbReference>
<comment type="cofactor">
    <cofactor evidence="1">
        <name>pantetheine 4'-phosphate</name>
        <dbReference type="ChEBI" id="CHEBI:47942"/>
    </cofactor>
</comment>
<dbReference type="PANTHER" id="PTHR43775:SF51">
    <property type="entry name" value="INACTIVE PHENOLPHTHIOCEROL SYNTHESIS POLYKETIDE SYNTHASE TYPE I PKS1-RELATED"/>
    <property type="match status" value="1"/>
</dbReference>
<organism evidence="6 7">
    <name type="scientific">Streptomyces ureilyticus</name>
    <dbReference type="NCBI Taxonomy" id="1775131"/>
    <lineage>
        <taxon>Bacteria</taxon>
        <taxon>Bacillati</taxon>
        <taxon>Actinomycetota</taxon>
        <taxon>Actinomycetes</taxon>
        <taxon>Kitasatosporales</taxon>
        <taxon>Streptomycetaceae</taxon>
        <taxon>Streptomyces</taxon>
    </lineage>
</organism>
<dbReference type="InterPro" id="IPR016039">
    <property type="entry name" value="Thiolase-like"/>
</dbReference>
<dbReference type="InterPro" id="IPR015083">
    <property type="entry name" value="NorB/c/GfsB-D-like_docking"/>
</dbReference>
<sequence>MTSDEKLVEYLKWVTADLHETRERLMELESGSHEPIAIIAMSCRYPRGVSSPEDLWELVASGTDAVGRFPENRGWDVEGLYDPDPDQRGKSSTREGGFLYDADEFDAAFFGISPREATAIDPQQRLLLETSWELFERAGIAPDSLRGTRTGVFAGVSYDDYGMRTTPRSGDYEGLLGIGSASSVASGRIAYTFGLEGPAVTVDTACSSSLVALHLACQSLRSDESTMALAGGVALMASPSTFVEFSRQRVLSPGGRCKAFSADADGVGWGEGAGLILLERLSDARRNGHQVLAVIR</sequence>
<dbReference type="RefSeq" id="WP_165345710.1">
    <property type="nucleotide sequence ID" value="NZ_JAAKZX010000371.1"/>
</dbReference>
<dbReference type="EMBL" id="JAAKZX010000371">
    <property type="protein sequence ID" value="NGO49276.1"/>
    <property type="molecule type" value="Genomic_DNA"/>
</dbReference>
<dbReference type="CDD" id="cd00833">
    <property type="entry name" value="PKS"/>
    <property type="match status" value="1"/>
</dbReference>
<keyword evidence="2" id="KW-0808">Transferase</keyword>
<dbReference type="PROSITE" id="PS00606">
    <property type="entry name" value="KS3_1"/>
    <property type="match status" value="1"/>
</dbReference>
<keyword evidence="3" id="KW-0511">Multifunctional enzyme</keyword>
<evidence type="ECO:0000313" key="6">
    <source>
        <dbReference type="EMBL" id="NGO49276.1"/>
    </source>
</evidence>
<evidence type="ECO:0000256" key="2">
    <source>
        <dbReference type="ARBA" id="ARBA00022679"/>
    </source>
</evidence>
<feature type="region of interest" description="Disordered" evidence="4">
    <location>
        <begin position="76"/>
        <end position="95"/>
    </location>
</feature>
<dbReference type="InterPro" id="IPR018201">
    <property type="entry name" value="Ketoacyl_synth_AS"/>
</dbReference>
<feature type="domain" description="Ketosynthase family 3 (KS3)" evidence="5">
    <location>
        <begin position="33"/>
        <end position="296"/>
    </location>
</feature>